<dbReference type="AlphaFoldDB" id="A0A915KW98"/>
<feature type="compositionally biased region" description="Basic and acidic residues" evidence="1">
    <location>
        <begin position="110"/>
        <end position="125"/>
    </location>
</feature>
<protein>
    <submittedName>
        <fullName evidence="3">Uncharacterized protein</fullName>
    </submittedName>
</protein>
<proteinExistence type="predicted"/>
<evidence type="ECO:0000256" key="1">
    <source>
        <dbReference type="SAM" id="MobiDB-lite"/>
    </source>
</evidence>
<keyword evidence="2" id="KW-1185">Reference proteome</keyword>
<feature type="compositionally biased region" description="Low complexity" evidence="1">
    <location>
        <begin position="126"/>
        <end position="141"/>
    </location>
</feature>
<reference evidence="3" key="1">
    <citation type="submission" date="2022-11" db="UniProtKB">
        <authorList>
            <consortium name="WormBaseParasite"/>
        </authorList>
    </citation>
    <scope>IDENTIFICATION</scope>
</reference>
<evidence type="ECO:0000313" key="2">
    <source>
        <dbReference type="Proteomes" id="UP000887565"/>
    </source>
</evidence>
<dbReference type="WBParaSite" id="nRc.2.0.1.t43081-RA">
    <property type="protein sequence ID" value="nRc.2.0.1.t43081-RA"/>
    <property type="gene ID" value="nRc.2.0.1.g43081"/>
</dbReference>
<feature type="compositionally biased region" description="Basic and acidic residues" evidence="1">
    <location>
        <begin position="91"/>
        <end position="100"/>
    </location>
</feature>
<name>A0A915KW98_ROMCU</name>
<sequence length="152" mass="17719">MAYPQYAPFPQLLEIADIQQIYLQYHSETDRPPPLLRRHDFSAWWNLLPLRPLPPTGLPLDRPSLIAMQLPLRGVNPLSPPGSQTYTSSSRCRDTTDYSRNRNSRPIGFDGHDDPHDPHGYHNDPYRQNNRNRCDNQQQPRSASDTHQHHRH</sequence>
<evidence type="ECO:0000313" key="3">
    <source>
        <dbReference type="WBParaSite" id="nRc.2.0.1.t43081-RA"/>
    </source>
</evidence>
<feature type="compositionally biased region" description="Polar residues" evidence="1">
    <location>
        <begin position="81"/>
        <end position="90"/>
    </location>
</feature>
<dbReference type="Proteomes" id="UP000887565">
    <property type="component" value="Unplaced"/>
</dbReference>
<feature type="region of interest" description="Disordered" evidence="1">
    <location>
        <begin position="74"/>
        <end position="152"/>
    </location>
</feature>
<organism evidence="2 3">
    <name type="scientific">Romanomermis culicivorax</name>
    <name type="common">Nematode worm</name>
    <dbReference type="NCBI Taxonomy" id="13658"/>
    <lineage>
        <taxon>Eukaryota</taxon>
        <taxon>Metazoa</taxon>
        <taxon>Ecdysozoa</taxon>
        <taxon>Nematoda</taxon>
        <taxon>Enoplea</taxon>
        <taxon>Dorylaimia</taxon>
        <taxon>Mermithida</taxon>
        <taxon>Mermithoidea</taxon>
        <taxon>Mermithidae</taxon>
        <taxon>Romanomermis</taxon>
    </lineage>
</organism>
<accession>A0A915KW98</accession>